<proteinExistence type="predicted"/>
<organism evidence="2 3">
    <name type="scientific">Paraglaciecola arctica BSs20135</name>
    <dbReference type="NCBI Taxonomy" id="493475"/>
    <lineage>
        <taxon>Bacteria</taxon>
        <taxon>Pseudomonadati</taxon>
        <taxon>Pseudomonadota</taxon>
        <taxon>Gammaproteobacteria</taxon>
        <taxon>Alteromonadales</taxon>
        <taxon>Alteromonadaceae</taxon>
        <taxon>Paraglaciecola</taxon>
    </lineage>
</organism>
<dbReference type="InterPro" id="IPR049220">
    <property type="entry name" value="DUF6868"/>
</dbReference>
<dbReference type="Pfam" id="PF21742">
    <property type="entry name" value="DUF6868"/>
    <property type="match status" value="1"/>
</dbReference>
<accession>K6YV31</accession>
<dbReference type="EMBL" id="BAEO01000067">
    <property type="protein sequence ID" value="GAC22032.1"/>
    <property type="molecule type" value="Genomic_DNA"/>
</dbReference>
<sequence length="66" mass="7709">MAYPEFRLFSLGHDWLYLLHGKCFGLRDQQFEWSNYCGIGKLCNLVFNLAPYIDLFSSEHNLCICG</sequence>
<gene>
    <name evidence="2" type="ORF">GARC_5097</name>
</gene>
<reference evidence="2 3" key="1">
    <citation type="journal article" date="2017" name="Antonie Van Leeuwenhoek">
        <title>Rhizobium rhizosphaerae sp. nov., a novel species isolated from rice rhizosphere.</title>
        <authorList>
            <person name="Zhao J.J."/>
            <person name="Zhang J."/>
            <person name="Zhang R.J."/>
            <person name="Zhang C.W."/>
            <person name="Yin H.Q."/>
            <person name="Zhang X.X."/>
        </authorList>
    </citation>
    <scope>NUCLEOTIDE SEQUENCE [LARGE SCALE GENOMIC DNA]</scope>
    <source>
        <strain evidence="2 3">BSs20135</strain>
    </source>
</reference>
<evidence type="ECO:0000259" key="1">
    <source>
        <dbReference type="Pfam" id="PF21742"/>
    </source>
</evidence>
<evidence type="ECO:0000313" key="2">
    <source>
        <dbReference type="EMBL" id="GAC22032.1"/>
    </source>
</evidence>
<comment type="caution">
    <text evidence="2">The sequence shown here is derived from an EMBL/GenBank/DDBJ whole genome shotgun (WGS) entry which is preliminary data.</text>
</comment>
<dbReference type="Proteomes" id="UP000006327">
    <property type="component" value="Unassembled WGS sequence"/>
</dbReference>
<evidence type="ECO:0000313" key="3">
    <source>
        <dbReference type="Proteomes" id="UP000006327"/>
    </source>
</evidence>
<dbReference type="STRING" id="493475.GARC_5097"/>
<protein>
    <recommendedName>
        <fullName evidence="1">DUF6868 domain-containing protein</fullName>
    </recommendedName>
</protein>
<keyword evidence="3" id="KW-1185">Reference proteome</keyword>
<name>K6YV31_9ALTE</name>
<dbReference type="RefSeq" id="WP_007625592.1">
    <property type="nucleotide sequence ID" value="NZ_BAEO01000067.1"/>
</dbReference>
<feature type="domain" description="DUF6868" evidence="1">
    <location>
        <begin position="6"/>
        <end position="55"/>
    </location>
</feature>
<dbReference type="AlphaFoldDB" id="K6YV31"/>